<gene>
    <name evidence="2" type="ORF">LTRI10_LOCUS12372</name>
</gene>
<dbReference type="PANTHER" id="PTHR33116">
    <property type="entry name" value="REVERSE TRANSCRIPTASE ZINC-BINDING DOMAIN-CONTAINING PROTEIN-RELATED-RELATED"/>
    <property type="match status" value="1"/>
</dbReference>
<dbReference type="PROSITE" id="PS50878">
    <property type="entry name" value="RT_POL"/>
    <property type="match status" value="1"/>
</dbReference>
<dbReference type="Proteomes" id="UP001497516">
    <property type="component" value="Chromosome 2"/>
</dbReference>
<dbReference type="InterPro" id="IPR000477">
    <property type="entry name" value="RT_dom"/>
</dbReference>
<evidence type="ECO:0000259" key="1">
    <source>
        <dbReference type="PROSITE" id="PS50878"/>
    </source>
</evidence>
<dbReference type="PANTHER" id="PTHR33116:SF80">
    <property type="entry name" value="REVERSE TRANSCRIPTASE ZINC-BINDING DOMAIN-CONTAINING PROTEIN"/>
    <property type="match status" value="1"/>
</dbReference>
<feature type="domain" description="Reverse transcriptase" evidence="1">
    <location>
        <begin position="1"/>
        <end position="158"/>
    </location>
</feature>
<reference evidence="2 3" key="1">
    <citation type="submission" date="2024-04" db="EMBL/GenBank/DDBJ databases">
        <authorList>
            <person name="Fracassetti M."/>
        </authorList>
    </citation>
    <scope>NUCLEOTIDE SEQUENCE [LARGE SCALE GENOMIC DNA]</scope>
</reference>
<keyword evidence="3" id="KW-1185">Reference proteome</keyword>
<evidence type="ECO:0000313" key="2">
    <source>
        <dbReference type="EMBL" id="CAL1370123.1"/>
    </source>
</evidence>
<sequence length="307" mass="34494">MEFPTSYFKLIEACITTPMLSVSFNGGLCGYFSASKGLRHGDPLSPYLFTVAMEYFSCLIHWAAIDNQVPYHSRCKELRITHLCFADDLLVFTNGSIRGVAGINRVLTQFYKDSGLRCNPSKCELFCCGTPDEEQQWISAYTGFPLGSLPVRYLGVPLISGKLTSADCSVLVDKITARIRTWQAKKLSYAGRLQLVSSVITSIMQYWMALFLLPQKLLKEIENICNQFLWGVGNRSLRKKALVAWKYVAWPRNEGGLGIRDFKKWNQACVIRHVWNLLAESGSLWVRPGPYGISQGSQQGLGYGGRF</sequence>
<proteinExistence type="predicted"/>
<evidence type="ECO:0000313" key="3">
    <source>
        <dbReference type="Proteomes" id="UP001497516"/>
    </source>
</evidence>
<name>A0AAV2DAV7_9ROSI</name>
<dbReference type="EMBL" id="OZ034815">
    <property type="protein sequence ID" value="CAL1370123.1"/>
    <property type="molecule type" value="Genomic_DNA"/>
</dbReference>
<dbReference type="SUPFAM" id="SSF56672">
    <property type="entry name" value="DNA/RNA polymerases"/>
    <property type="match status" value="1"/>
</dbReference>
<protein>
    <recommendedName>
        <fullName evidence="1">Reverse transcriptase domain-containing protein</fullName>
    </recommendedName>
</protein>
<organism evidence="2 3">
    <name type="scientific">Linum trigynum</name>
    <dbReference type="NCBI Taxonomy" id="586398"/>
    <lineage>
        <taxon>Eukaryota</taxon>
        <taxon>Viridiplantae</taxon>
        <taxon>Streptophyta</taxon>
        <taxon>Embryophyta</taxon>
        <taxon>Tracheophyta</taxon>
        <taxon>Spermatophyta</taxon>
        <taxon>Magnoliopsida</taxon>
        <taxon>eudicotyledons</taxon>
        <taxon>Gunneridae</taxon>
        <taxon>Pentapetalae</taxon>
        <taxon>rosids</taxon>
        <taxon>fabids</taxon>
        <taxon>Malpighiales</taxon>
        <taxon>Linaceae</taxon>
        <taxon>Linum</taxon>
    </lineage>
</organism>
<dbReference type="Pfam" id="PF00078">
    <property type="entry name" value="RVT_1"/>
    <property type="match status" value="1"/>
</dbReference>
<dbReference type="InterPro" id="IPR043502">
    <property type="entry name" value="DNA/RNA_pol_sf"/>
</dbReference>
<accession>A0AAV2DAV7</accession>
<dbReference type="AlphaFoldDB" id="A0AAV2DAV7"/>